<keyword evidence="2" id="KW-0175">Coiled coil</keyword>
<dbReference type="Gene3D" id="2.40.50.100">
    <property type="match status" value="1"/>
</dbReference>
<gene>
    <name evidence="4" type="ORF">AB6A68_12230</name>
</gene>
<accession>A0ABV3Y4V7</accession>
<dbReference type="RefSeq" id="WP_369084865.1">
    <property type="nucleotide sequence ID" value="NZ_JBFSHR010000064.1"/>
</dbReference>
<dbReference type="EMBL" id="JBFSHR010000064">
    <property type="protein sequence ID" value="MEX6430594.1"/>
    <property type="molecule type" value="Genomic_DNA"/>
</dbReference>
<dbReference type="InterPro" id="IPR050465">
    <property type="entry name" value="UPF0194_transport"/>
</dbReference>
<keyword evidence="5" id="KW-1185">Reference proteome</keyword>
<dbReference type="PANTHER" id="PTHR32347">
    <property type="entry name" value="EFFLUX SYSTEM COMPONENT YKNX-RELATED"/>
    <property type="match status" value="1"/>
</dbReference>
<reference evidence="4 5" key="1">
    <citation type="submission" date="2024-07" db="EMBL/GenBank/DDBJ databases">
        <title>Draft Genome Sequence of Ferrimicrobium acidiphilum Strain YE2023, Isolated from a Pulp of Bioleach Reactor.</title>
        <authorList>
            <person name="Elkina Y.A."/>
            <person name="Bulaeva A.G."/>
            <person name="Beletsky A.V."/>
            <person name="Mardanov A.V."/>
        </authorList>
    </citation>
    <scope>NUCLEOTIDE SEQUENCE [LARGE SCALE GENOMIC DNA]</scope>
    <source>
        <strain evidence="4 5">YE2023</strain>
    </source>
</reference>
<dbReference type="PANTHER" id="PTHR32347:SF23">
    <property type="entry name" value="BLL5650 PROTEIN"/>
    <property type="match status" value="1"/>
</dbReference>
<sequence>MADVEHPRPQEHAVVDVTDAALALETKAAPYTEPQVLPIRGQGVRPGHRGWYLGLGVAIVCAVLVAIFLFVTRTPPLTNLSAEVASAGEVSLSFPQSGILTRLLVHTGESVRAGQVIAQESVPGLSQDVAQYKATVSSDTQEEAYLRKLLSSQQGSFTSDQSSMVSILSQELNDSNNALAGALAQQQAIASSTAGVVAQSQSALSLAETTEQTECAGASGAVTCLDAQNKVADAKVALAQAESTQTVEVASASATVTQDRRMVAAAQAAYTSQLNASLPSYVSLQTDLTNVQAQAAKDEAALQADQSKASSQNLLSPISGKVISLNGTIGEVTGVSGSTTSAPAGGTVAVSPGFELFPSASSQSGSSSATAPIAVIQGSKEVIIDALVPEKQIGLVHVGEPAVFNSAVPGLRQLRGKVNQVFPKPSVAAGVVSYEVQVLIPHVDQPYLDGITGFVTISREN</sequence>
<proteinExistence type="predicted"/>
<comment type="caution">
    <text evidence="4">The sequence shown here is derived from an EMBL/GenBank/DDBJ whole genome shotgun (WGS) entry which is preliminary data.</text>
</comment>
<protein>
    <submittedName>
        <fullName evidence="4">HlyD family efflux transporter periplasmic adaptor subunit</fullName>
    </submittedName>
</protein>
<evidence type="ECO:0000256" key="2">
    <source>
        <dbReference type="ARBA" id="ARBA00023054"/>
    </source>
</evidence>
<keyword evidence="3" id="KW-1133">Transmembrane helix</keyword>
<organism evidence="4 5">
    <name type="scientific">Ferrimicrobium acidiphilum</name>
    <dbReference type="NCBI Taxonomy" id="121039"/>
    <lineage>
        <taxon>Bacteria</taxon>
        <taxon>Bacillati</taxon>
        <taxon>Actinomycetota</taxon>
        <taxon>Acidimicrobiia</taxon>
        <taxon>Acidimicrobiales</taxon>
        <taxon>Acidimicrobiaceae</taxon>
        <taxon>Ferrimicrobium</taxon>
    </lineage>
</organism>
<comment type="subcellular location">
    <subcellularLocation>
        <location evidence="1">Cell envelope</location>
    </subcellularLocation>
</comment>
<name>A0ABV3Y4V7_9ACTN</name>
<keyword evidence="3" id="KW-0812">Transmembrane</keyword>
<evidence type="ECO:0000256" key="3">
    <source>
        <dbReference type="SAM" id="Phobius"/>
    </source>
</evidence>
<evidence type="ECO:0000313" key="4">
    <source>
        <dbReference type="EMBL" id="MEX6430594.1"/>
    </source>
</evidence>
<feature type="transmembrane region" description="Helical" evidence="3">
    <location>
        <begin position="50"/>
        <end position="71"/>
    </location>
</feature>
<keyword evidence="3" id="KW-0472">Membrane</keyword>
<dbReference type="Gene3D" id="2.40.30.170">
    <property type="match status" value="1"/>
</dbReference>
<dbReference type="Proteomes" id="UP001560267">
    <property type="component" value="Unassembled WGS sequence"/>
</dbReference>
<evidence type="ECO:0000313" key="5">
    <source>
        <dbReference type="Proteomes" id="UP001560267"/>
    </source>
</evidence>
<evidence type="ECO:0000256" key="1">
    <source>
        <dbReference type="ARBA" id="ARBA00004196"/>
    </source>
</evidence>